<sequence>MVDLEPILTLPRPKRVVGQRSPARFIYNYHHSQLYYSINHNLTVIHPKARVAYSPPTPSPHVKSPPSLFLSFIFFFFLVSYSFFFLLFVSFFCLNN</sequence>
<keyword evidence="3" id="KW-1185">Reference proteome</keyword>
<evidence type="ECO:0000256" key="1">
    <source>
        <dbReference type="SAM" id="Phobius"/>
    </source>
</evidence>
<protein>
    <submittedName>
        <fullName evidence="2">Uncharacterized protein</fullName>
    </submittedName>
</protein>
<dbReference type="Proteomes" id="UP000770717">
    <property type="component" value="Unassembled WGS sequence"/>
</dbReference>
<keyword evidence="1" id="KW-1133">Transmembrane helix</keyword>
<feature type="transmembrane region" description="Helical" evidence="1">
    <location>
        <begin position="68"/>
        <end position="94"/>
    </location>
</feature>
<evidence type="ECO:0000313" key="3">
    <source>
        <dbReference type="Proteomes" id="UP000770717"/>
    </source>
</evidence>
<name>A0A8J6BDL5_ELECQ</name>
<proteinExistence type="predicted"/>
<keyword evidence="1" id="KW-0812">Transmembrane</keyword>
<keyword evidence="1" id="KW-0472">Membrane</keyword>
<comment type="caution">
    <text evidence="2">The sequence shown here is derived from an EMBL/GenBank/DDBJ whole genome shotgun (WGS) entry which is preliminary data.</text>
</comment>
<reference evidence="2" key="1">
    <citation type="thesis" date="2020" institute="ProQuest LLC" country="789 East Eisenhower Parkway, Ann Arbor, MI, USA">
        <title>Comparative Genomics and Chromosome Evolution.</title>
        <authorList>
            <person name="Mudd A.B."/>
        </authorList>
    </citation>
    <scope>NUCLEOTIDE SEQUENCE</scope>
    <source>
        <strain evidence="2">HN-11 Male</strain>
        <tissue evidence="2">Kidney and liver</tissue>
    </source>
</reference>
<accession>A0A8J6BDL5</accession>
<evidence type="ECO:0000313" key="2">
    <source>
        <dbReference type="EMBL" id="KAG9465271.1"/>
    </source>
</evidence>
<organism evidence="2 3">
    <name type="scientific">Eleutherodactylus coqui</name>
    <name type="common">Puerto Rican coqui</name>
    <dbReference type="NCBI Taxonomy" id="57060"/>
    <lineage>
        <taxon>Eukaryota</taxon>
        <taxon>Metazoa</taxon>
        <taxon>Chordata</taxon>
        <taxon>Craniata</taxon>
        <taxon>Vertebrata</taxon>
        <taxon>Euteleostomi</taxon>
        <taxon>Amphibia</taxon>
        <taxon>Batrachia</taxon>
        <taxon>Anura</taxon>
        <taxon>Neobatrachia</taxon>
        <taxon>Hyloidea</taxon>
        <taxon>Eleutherodactylidae</taxon>
        <taxon>Eleutherodactylinae</taxon>
        <taxon>Eleutherodactylus</taxon>
        <taxon>Eleutherodactylus</taxon>
    </lineage>
</organism>
<gene>
    <name evidence="2" type="ORF">GDO78_018582</name>
</gene>
<dbReference type="AlphaFoldDB" id="A0A8J6BDL5"/>
<dbReference type="EMBL" id="WNTK01003236">
    <property type="protein sequence ID" value="KAG9465271.1"/>
    <property type="molecule type" value="Genomic_DNA"/>
</dbReference>